<feature type="signal peptide" evidence="2">
    <location>
        <begin position="1"/>
        <end position="18"/>
    </location>
</feature>
<feature type="compositionally biased region" description="Polar residues" evidence="1">
    <location>
        <begin position="28"/>
        <end position="53"/>
    </location>
</feature>
<evidence type="ECO:0000313" key="4">
    <source>
        <dbReference type="Proteomes" id="UP001056384"/>
    </source>
</evidence>
<feature type="region of interest" description="Disordered" evidence="1">
    <location>
        <begin position="20"/>
        <end position="68"/>
    </location>
</feature>
<dbReference type="EMBL" id="CP099427">
    <property type="protein sequence ID" value="USW57919.1"/>
    <property type="molecule type" value="Genomic_DNA"/>
</dbReference>
<reference evidence="3" key="1">
    <citation type="submission" date="2022-06" db="EMBL/GenBank/DDBJ databases">
        <title>Complete genome sequences of two strains of the flax pathogen Septoria linicola.</title>
        <authorList>
            <person name="Lapalu N."/>
            <person name="Simon A."/>
            <person name="Demenou B."/>
            <person name="Paumier D."/>
            <person name="Guillot M.-P."/>
            <person name="Gout L."/>
            <person name="Valade R."/>
        </authorList>
    </citation>
    <scope>NUCLEOTIDE SEQUENCE</scope>
    <source>
        <strain evidence="3">SE15195</strain>
    </source>
</reference>
<keyword evidence="2" id="KW-0732">Signal</keyword>
<dbReference type="Proteomes" id="UP001056384">
    <property type="component" value="Chromosome 10"/>
</dbReference>
<accession>A0A9Q9AYU2</accession>
<protein>
    <submittedName>
        <fullName evidence="3">Uncharacterized protein</fullName>
    </submittedName>
</protein>
<evidence type="ECO:0000256" key="1">
    <source>
        <dbReference type="SAM" id="MobiDB-lite"/>
    </source>
</evidence>
<gene>
    <name evidence="3" type="ORF">Slin15195_G112380</name>
</gene>
<feature type="chain" id="PRO_5040259833" evidence="2">
    <location>
        <begin position="19"/>
        <end position="93"/>
    </location>
</feature>
<evidence type="ECO:0000313" key="3">
    <source>
        <dbReference type="EMBL" id="USW57919.1"/>
    </source>
</evidence>
<organism evidence="3 4">
    <name type="scientific">Septoria linicola</name>
    <dbReference type="NCBI Taxonomy" id="215465"/>
    <lineage>
        <taxon>Eukaryota</taxon>
        <taxon>Fungi</taxon>
        <taxon>Dikarya</taxon>
        <taxon>Ascomycota</taxon>
        <taxon>Pezizomycotina</taxon>
        <taxon>Dothideomycetes</taxon>
        <taxon>Dothideomycetidae</taxon>
        <taxon>Mycosphaerellales</taxon>
        <taxon>Mycosphaerellaceae</taxon>
        <taxon>Septoria</taxon>
    </lineage>
</organism>
<dbReference type="AlphaFoldDB" id="A0A9Q9AYU2"/>
<proteinExistence type="predicted"/>
<name>A0A9Q9AYU2_9PEZI</name>
<evidence type="ECO:0000256" key="2">
    <source>
        <dbReference type="SAM" id="SignalP"/>
    </source>
</evidence>
<keyword evidence="4" id="KW-1185">Reference proteome</keyword>
<sequence>MQFTTIVASALAVAFAAASPHNAPPTYGESNSTAPTYPITNGTTPSGPASPSGTGAVPGTSATFEPHTGAASKVFGSSAAMGLVLVGGVALAL</sequence>